<evidence type="ECO:0000259" key="1">
    <source>
        <dbReference type="PROSITE" id="PS50011"/>
    </source>
</evidence>
<dbReference type="PROSITE" id="PS50011">
    <property type="entry name" value="PROTEIN_KINASE_DOM"/>
    <property type="match status" value="1"/>
</dbReference>
<dbReference type="InterPro" id="IPR011009">
    <property type="entry name" value="Kinase-like_dom_sf"/>
</dbReference>
<dbReference type="EMBL" id="JAPFFF010000017">
    <property type="protein sequence ID" value="KAK8863516.1"/>
    <property type="molecule type" value="Genomic_DNA"/>
</dbReference>
<evidence type="ECO:0000313" key="3">
    <source>
        <dbReference type="Proteomes" id="UP001470230"/>
    </source>
</evidence>
<dbReference type="Proteomes" id="UP001470230">
    <property type="component" value="Unassembled WGS sequence"/>
</dbReference>
<keyword evidence="3" id="KW-1185">Reference proteome</keyword>
<dbReference type="PANTHER" id="PTHR44329:SF214">
    <property type="entry name" value="PROTEIN KINASE DOMAIN-CONTAINING PROTEIN"/>
    <property type="match status" value="1"/>
</dbReference>
<comment type="caution">
    <text evidence="2">The sequence shown here is derived from an EMBL/GenBank/DDBJ whole genome shotgun (WGS) entry which is preliminary data.</text>
</comment>
<dbReference type="Gene3D" id="1.10.510.10">
    <property type="entry name" value="Transferase(Phosphotransferase) domain 1"/>
    <property type="match status" value="1"/>
</dbReference>
<dbReference type="InterPro" id="IPR000719">
    <property type="entry name" value="Prot_kinase_dom"/>
</dbReference>
<sequence length="295" mass="34346">MLNPKDFKIVETFISKSDNLVFLVEDNNTKQKCVGKVIFKKFLNSEDQTAFLIKVQELQQLENPSISKIIGISNTNFFDEKYPTIFTEYQINQSLRQLLPNRWHELSNTGKYINLIGIAFGIEYLHSQHIIHGHLTPEKVLLDENYYPHINDYGTSTTSEEVSSYLYMSPEFLESEQITQKSDIYSYSLIAYSIITGREPYDASDFPLCIDKIIKGKRPELKFIENSKLKQFLSKCWSKDPNDRPIPKEIISTLLSDDFYSIFDPCLPLLMNFLNLFPDHKKELQLNKIQPFLDS</sequence>
<dbReference type="InterPro" id="IPR051681">
    <property type="entry name" value="Ser/Thr_Kinases-Pseudokinases"/>
</dbReference>
<dbReference type="SUPFAM" id="SSF56112">
    <property type="entry name" value="Protein kinase-like (PK-like)"/>
    <property type="match status" value="1"/>
</dbReference>
<reference evidence="2 3" key="1">
    <citation type="submission" date="2024-04" db="EMBL/GenBank/DDBJ databases">
        <title>Tritrichomonas musculus Genome.</title>
        <authorList>
            <person name="Alves-Ferreira E."/>
            <person name="Grigg M."/>
            <person name="Lorenzi H."/>
            <person name="Galac M."/>
        </authorList>
    </citation>
    <scope>NUCLEOTIDE SEQUENCE [LARGE SCALE GENOMIC DNA]</scope>
    <source>
        <strain evidence="2 3">EAF2021</strain>
    </source>
</reference>
<organism evidence="2 3">
    <name type="scientific">Tritrichomonas musculus</name>
    <dbReference type="NCBI Taxonomy" id="1915356"/>
    <lineage>
        <taxon>Eukaryota</taxon>
        <taxon>Metamonada</taxon>
        <taxon>Parabasalia</taxon>
        <taxon>Tritrichomonadida</taxon>
        <taxon>Tritrichomonadidae</taxon>
        <taxon>Tritrichomonas</taxon>
    </lineage>
</organism>
<name>A0ABR2IIU0_9EUKA</name>
<proteinExistence type="predicted"/>
<accession>A0ABR2IIU0</accession>
<dbReference type="Pfam" id="PF07714">
    <property type="entry name" value="PK_Tyr_Ser-Thr"/>
    <property type="match status" value="1"/>
</dbReference>
<evidence type="ECO:0000313" key="2">
    <source>
        <dbReference type="EMBL" id="KAK8863516.1"/>
    </source>
</evidence>
<dbReference type="PANTHER" id="PTHR44329">
    <property type="entry name" value="SERINE/THREONINE-PROTEIN KINASE TNNI3K-RELATED"/>
    <property type="match status" value="1"/>
</dbReference>
<feature type="domain" description="Protein kinase" evidence="1">
    <location>
        <begin position="7"/>
        <end position="260"/>
    </location>
</feature>
<dbReference type="InterPro" id="IPR001245">
    <property type="entry name" value="Ser-Thr/Tyr_kinase_cat_dom"/>
</dbReference>
<gene>
    <name evidence="2" type="ORF">M9Y10_011202</name>
</gene>
<protein>
    <recommendedName>
        <fullName evidence="1">Protein kinase domain-containing protein</fullName>
    </recommendedName>
</protein>